<evidence type="ECO:0000256" key="2">
    <source>
        <dbReference type="ARBA" id="ARBA00023065"/>
    </source>
</evidence>
<feature type="domain" description="CSC1/OSCA1-like 7TM region" evidence="6">
    <location>
        <begin position="138"/>
        <end position="237"/>
    </location>
</feature>
<keyword evidence="3" id="KW-0407">Ion channel</keyword>
<feature type="transmembrane region" description="Helical" evidence="5">
    <location>
        <begin position="247"/>
        <end position="272"/>
    </location>
</feature>
<evidence type="ECO:0000259" key="7">
    <source>
        <dbReference type="Pfam" id="PF14703"/>
    </source>
</evidence>
<evidence type="ECO:0000259" key="6">
    <source>
        <dbReference type="Pfam" id="PF02714"/>
    </source>
</evidence>
<keyword evidence="2" id="KW-0406">Ion transport</keyword>
<evidence type="ECO:0000256" key="4">
    <source>
        <dbReference type="SAM" id="MobiDB-lite"/>
    </source>
</evidence>
<feature type="region of interest" description="Disordered" evidence="4">
    <location>
        <begin position="405"/>
        <end position="424"/>
    </location>
</feature>
<evidence type="ECO:0000256" key="1">
    <source>
        <dbReference type="ARBA" id="ARBA00022837"/>
    </source>
</evidence>
<keyword evidence="2" id="KW-0813">Transport</keyword>
<dbReference type="Pfam" id="PF14703">
    <property type="entry name" value="PHM7_cyt"/>
    <property type="match status" value="1"/>
</dbReference>
<dbReference type="GO" id="GO:0005886">
    <property type="term" value="C:plasma membrane"/>
    <property type="evidence" value="ECO:0007669"/>
    <property type="project" value="TreeGrafter"/>
</dbReference>
<comment type="caution">
    <text evidence="8">The sequence shown here is derived from an EMBL/GenBank/DDBJ whole genome shotgun (WGS) entry which is preliminary data.</text>
</comment>
<reference evidence="8" key="1">
    <citation type="submission" date="2020-06" db="EMBL/GenBank/DDBJ databases">
        <authorList>
            <person name="Li T."/>
            <person name="Hu X."/>
            <person name="Zhang T."/>
            <person name="Song X."/>
            <person name="Zhang H."/>
            <person name="Dai N."/>
            <person name="Sheng W."/>
            <person name="Hou X."/>
            <person name="Wei L."/>
        </authorList>
    </citation>
    <scope>NUCLEOTIDE SEQUENCE</scope>
    <source>
        <strain evidence="8">KEN8</strain>
        <tissue evidence="8">Leaf</tissue>
    </source>
</reference>
<sequence length="424" mass="48261">MSKSYVQQIQPNPTFTKEMGGSNDAEKMYKMLKSTNMEKRCVPRLTRCGFCGGTATSFKMLSNEAKTPKEESCFDGADVKKKECRTALVFFRTRYAALLVSESLQSPNPLSWATNAAPEPRDIFWSNLCVPHQIFWIRKIMVLVASMLFVIFFLIPVVFTQLLVHLDKLQFPFLKNFGRRKVLVQLITGYLPSVVFIIFLYLVPPVMMFFSTIEGAISRSGRKRKAAINNHQFTFTKLRDAKNIPNLLAKAVPATATYFMTFVLTSGCASLSCEIIQPFPLLCNLFCRYIRRNVISYSAYTFPYHTEVPRVLLFGVLGFTCSTMAPLILPFLLVYFFLAYLVYRNQIIIEMDRKDEHCREEMHQRLQSSYCQFRSKNLNLHSTSECSNKPQSVLGSVEMGDAARAEDLKNSTSAVSSFSNKPLG</sequence>
<feature type="domain" description="CSC1/OSCA1-like cytosolic" evidence="7">
    <location>
        <begin position="26"/>
        <end position="127"/>
    </location>
</feature>
<dbReference type="GO" id="GO:0005227">
    <property type="term" value="F:calcium-activated cation channel activity"/>
    <property type="evidence" value="ECO:0007669"/>
    <property type="project" value="InterPro"/>
</dbReference>
<dbReference type="InterPro" id="IPR027815">
    <property type="entry name" value="CSC1/OSCA1-like_cyt"/>
</dbReference>
<gene>
    <name evidence="8" type="ORF">Scaly_1610900</name>
</gene>
<feature type="transmembrane region" description="Helical" evidence="5">
    <location>
        <begin position="311"/>
        <end position="343"/>
    </location>
</feature>
<accession>A0AAW2P8K2</accession>
<keyword evidence="5" id="KW-0812">Transmembrane</keyword>
<evidence type="ECO:0000256" key="5">
    <source>
        <dbReference type="SAM" id="Phobius"/>
    </source>
</evidence>
<dbReference type="EMBL" id="JACGWM010000009">
    <property type="protein sequence ID" value="KAL0352222.1"/>
    <property type="molecule type" value="Genomic_DNA"/>
</dbReference>
<feature type="transmembrane region" description="Helical" evidence="5">
    <location>
        <begin position="182"/>
        <end position="203"/>
    </location>
</feature>
<feature type="transmembrane region" description="Helical" evidence="5">
    <location>
        <begin position="140"/>
        <end position="162"/>
    </location>
</feature>
<dbReference type="InterPro" id="IPR045122">
    <property type="entry name" value="Csc1-like"/>
</dbReference>
<dbReference type="PANTHER" id="PTHR13018:SF117">
    <property type="entry name" value="CSC1-LIKE PROTEIN RXW8"/>
    <property type="match status" value="1"/>
</dbReference>
<dbReference type="PANTHER" id="PTHR13018">
    <property type="entry name" value="PROBABLE MEMBRANE PROTEIN DUF221-RELATED"/>
    <property type="match status" value="1"/>
</dbReference>
<proteinExistence type="predicted"/>
<keyword evidence="1" id="KW-0106">Calcium</keyword>
<keyword evidence="5" id="KW-0472">Membrane</keyword>
<dbReference type="Pfam" id="PF02714">
    <property type="entry name" value="RSN1_7TM"/>
    <property type="match status" value="2"/>
</dbReference>
<reference evidence="8" key="2">
    <citation type="journal article" date="2024" name="Plant">
        <title>Genomic evolution and insights into agronomic trait innovations of Sesamum species.</title>
        <authorList>
            <person name="Miao H."/>
            <person name="Wang L."/>
            <person name="Qu L."/>
            <person name="Liu H."/>
            <person name="Sun Y."/>
            <person name="Le M."/>
            <person name="Wang Q."/>
            <person name="Wei S."/>
            <person name="Zheng Y."/>
            <person name="Lin W."/>
            <person name="Duan Y."/>
            <person name="Cao H."/>
            <person name="Xiong S."/>
            <person name="Wang X."/>
            <person name="Wei L."/>
            <person name="Li C."/>
            <person name="Ma Q."/>
            <person name="Ju M."/>
            <person name="Zhao R."/>
            <person name="Li G."/>
            <person name="Mu C."/>
            <person name="Tian Q."/>
            <person name="Mei H."/>
            <person name="Zhang T."/>
            <person name="Gao T."/>
            <person name="Zhang H."/>
        </authorList>
    </citation>
    <scope>NUCLEOTIDE SEQUENCE</scope>
    <source>
        <strain evidence="8">KEN8</strain>
    </source>
</reference>
<protein>
    <submittedName>
        <fullName evidence="8">CSC1-like protein RXW8</fullName>
    </submittedName>
</protein>
<feature type="domain" description="CSC1/OSCA1-like 7TM region" evidence="6">
    <location>
        <begin position="239"/>
        <end position="358"/>
    </location>
</feature>
<keyword evidence="5" id="KW-1133">Transmembrane helix</keyword>
<dbReference type="InterPro" id="IPR003864">
    <property type="entry name" value="CSC1/OSCA1-like_7TM"/>
</dbReference>
<evidence type="ECO:0000256" key="3">
    <source>
        <dbReference type="ARBA" id="ARBA00023303"/>
    </source>
</evidence>
<feature type="compositionally biased region" description="Polar residues" evidence="4">
    <location>
        <begin position="410"/>
        <end position="424"/>
    </location>
</feature>
<dbReference type="AlphaFoldDB" id="A0AAW2P8K2"/>
<evidence type="ECO:0000313" key="8">
    <source>
        <dbReference type="EMBL" id="KAL0352222.1"/>
    </source>
</evidence>
<organism evidence="8">
    <name type="scientific">Sesamum calycinum</name>
    <dbReference type="NCBI Taxonomy" id="2727403"/>
    <lineage>
        <taxon>Eukaryota</taxon>
        <taxon>Viridiplantae</taxon>
        <taxon>Streptophyta</taxon>
        <taxon>Embryophyta</taxon>
        <taxon>Tracheophyta</taxon>
        <taxon>Spermatophyta</taxon>
        <taxon>Magnoliopsida</taxon>
        <taxon>eudicotyledons</taxon>
        <taxon>Gunneridae</taxon>
        <taxon>Pentapetalae</taxon>
        <taxon>asterids</taxon>
        <taxon>lamiids</taxon>
        <taxon>Lamiales</taxon>
        <taxon>Pedaliaceae</taxon>
        <taxon>Sesamum</taxon>
    </lineage>
</organism>
<name>A0AAW2P8K2_9LAMI</name>